<dbReference type="Proteomes" id="UP001059041">
    <property type="component" value="Linkage Group LG22"/>
</dbReference>
<comment type="caution">
    <text evidence="1">The sequence shown here is derived from an EMBL/GenBank/DDBJ whole genome shotgun (WGS) entry which is preliminary data.</text>
</comment>
<evidence type="ECO:0000313" key="1">
    <source>
        <dbReference type="EMBL" id="KAI7793755.1"/>
    </source>
</evidence>
<dbReference type="AlphaFoldDB" id="A0A9W7WC39"/>
<name>A0A9W7WC39_TRIRA</name>
<keyword evidence="2" id="KW-1185">Reference proteome</keyword>
<protein>
    <submittedName>
        <fullName evidence="1">Uncharacterized protein</fullName>
    </submittedName>
</protein>
<gene>
    <name evidence="1" type="ORF">IRJ41_025294</name>
</gene>
<proteinExistence type="predicted"/>
<reference evidence="1" key="1">
    <citation type="submission" date="2021-02" db="EMBL/GenBank/DDBJ databases">
        <title>Comparative genomics reveals that relaxation of natural selection precedes convergent phenotypic evolution of cavefish.</title>
        <authorList>
            <person name="Peng Z."/>
        </authorList>
    </citation>
    <scope>NUCLEOTIDE SEQUENCE</scope>
    <source>
        <tissue evidence="1">Muscle</tissue>
    </source>
</reference>
<sequence>QASGLPLEQHLLNMFLQLHVPSHFLRSASTWHTNQDYAIKQQLWIEEELALPFDCLGTRSMNGVGELGTLRVRQMVM</sequence>
<evidence type="ECO:0000313" key="2">
    <source>
        <dbReference type="Proteomes" id="UP001059041"/>
    </source>
</evidence>
<accession>A0A9W7WC39</accession>
<organism evidence="1 2">
    <name type="scientific">Triplophysa rosa</name>
    <name type="common">Cave loach</name>
    <dbReference type="NCBI Taxonomy" id="992332"/>
    <lineage>
        <taxon>Eukaryota</taxon>
        <taxon>Metazoa</taxon>
        <taxon>Chordata</taxon>
        <taxon>Craniata</taxon>
        <taxon>Vertebrata</taxon>
        <taxon>Euteleostomi</taxon>
        <taxon>Actinopterygii</taxon>
        <taxon>Neopterygii</taxon>
        <taxon>Teleostei</taxon>
        <taxon>Ostariophysi</taxon>
        <taxon>Cypriniformes</taxon>
        <taxon>Nemacheilidae</taxon>
        <taxon>Triplophysa</taxon>
    </lineage>
</organism>
<feature type="non-terminal residue" evidence="1">
    <location>
        <position position="1"/>
    </location>
</feature>
<dbReference type="EMBL" id="JAFHDT010000022">
    <property type="protein sequence ID" value="KAI7793755.1"/>
    <property type="molecule type" value="Genomic_DNA"/>
</dbReference>